<dbReference type="Proteomes" id="UP000314986">
    <property type="component" value="Unassembled WGS sequence"/>
</dbReference>
<dbReference type="InterPro" id="IPR013106">
    <property type="entry name" value="Ig_V-set"/>
</dbReference>
<keyword evidence="2" id="KW-0812">Transmembrane</keyword>
<evidence type="ECO:0000256" key="3">
    <source>
        <dbReference type="ARBA" id="ARBA00022989"/>
    </source>
</evidence>
<keyword evidence="6" id="KW-0393">Immunoglobulin domain</keyword>
<dbReference type="InterPro" id="IPR036179">
    <property type="entry name" value="Ig-like_dom_sf"/>
</dbReference>
<dbReference type="Gene3D" id="2.60.40.10">
    <property type="entry name" value="Immunoglobulins"/>
    <property type="match status" value="1"/>
</dbReference>
<evidence type="ECO:0000313" key="9">
    <source>
        <dbReference type="Proteomes" id="UP000314986"/>
    </source>
</evidence>
<evidence type="ECO:0000256" key="4">
    <source>
        <dbReference type="ARBA" id="ARBA00023136"/>
    </source>
</evidence>
<dbReference type="OMA" id="WINTHTV"/>
<reference evidence="8" key="4">
    <citation type="submission" date="2025-08" db="UniProtKB">
        <authorList>
            <consortium name="Ensembl"/>
        </authorList>
    </citation>
    <scope>IDENTIFICATION</scope>
</reference>
<comment type="subcellular location">
    <subcellularLocation>
        <location evidence="1">Membrane</location>
    </subcellularLocation>
</comment>
<accession>A0A4W3JU26</accession>
<sequence length="122" mass="13733">TSLAPPGSMVKKTGRTVEMTCTLAGASMQNVYVHWYRGNPGKEFQWILYYRSESQTKTSPAFSERFSAVKNDTCLLSITNIAKADAATYYCASWDYHSHSEPHKPHTKTSSDTIAAFERTWV</sequence>
<reference evidence="9" key="3">
    <citation type="journal article" date="2014" name="Nature">
        <title>Elephant shark genome provides unique insights into gnathostome evolution.</title>
        <authorList>
            <consortium name="International Elephant Shark Genome Sequencing Consortium"/>
            <person name="Venkatesh B."/>
            <person name="Lee A.P."/>
            <person name="Ravi V."/>
            <person name="Maurya A.K."/>
            <person name="Lian M.M."/>
            <person name="Swann J.B."/>
            <person name="Ohta Y."/>
            <person name="Flajnik M.F."/>
            <person name="Sutoh Y."/>
            <person name="Kasahara M."/>
            <person name="Hoon S."/>
            <person name="Gangu V."/>
            <person name="Roy S.W."/>
            <person name="Irimia M."/>
            <person name="Korzh V."/>
            <person name="Kondrychyn I."/>
            <person name="Lim Z.W."/>
            <person name="Tay B.H."/>
            <person name="Tohari S."/>
            <person name="Kong K.W."/>
            <person name="Ho S."/>
            <person name="Lorente-Galdos B."/>
            <person name="Quilez J."/>
            <person name="Marques-Bonet T."/>
            <person name="Raney B.J."/>
            <person name="Ingham P.W."/>
            <person name="Tay A."/>
            <person name="Hillier L.W."/>
            <person name="Minx P."/>
            <person name="Boehm T."/>
            <person name="Wilson R.K."/>
            <person name="Brenner S."/>
            <person name="Warren W.C."/>
        </authorList>
    </citation>
    <scope>NUCLEOTIDE SEQUENCE [LARGE SCALE GENOMIC DNA]</scope>
</reference>
<dbReference type="SMART" id="SM00406">
    <property type="entry name" value="IGv"/>
    <property type="match status" value="1"/>
</dbReference>
<reference evidence="9" key="2">
    <citation type="journal article" date="2007" name="PLoS Biol.">
        <title>Survey sequencing and comparative analysis of the elephant shark (Callorhinchus milii) genome.</title>
        <authorList>
            <person name="Venkatesh B."/>
            <person name="Kirkness E.F."/>
            <person name="Loh Y.H."/>
            <person name="Halpern A.L."/>
            <person name="Lee A.P."/>
            <person name="Johnson J."/>
            <person name="Dandona N."/>
            <person name="Viswanathan L.D."/>
            <person name="Tay A."/>
            <person name="Venter J.C."/>
            <person name="Strausberg R.L."/>
            <person name="Brenner S."/>
        </authorList>
    </citation>
    <scope>NUCLEOTIDE SEQUENCE [LARGE SCALE GENOMIC DNA]</scope>
</reference>
<proteinExistence type="predicted"/>
<dbReference type="InterPro" id="IPR007110">
    <property type="entry name" value="Ig-like_dom"/>
</dbReference>
<reference evidence="9" key="1">
    <citation type="journal article" date="2006" name="Science">
        <title>Ancient noncoding elements conserved in the human genome.</title>
        <authorList>
            <person name="Venkatesh B."/>
            <person name="Kirkness E.F."/>
            <person name="Loh Y.H."/>
            <person name="Halpern A.L."/>
            <person name="Lee A.P."/>
            <person name="Johnson J."/>
            <person name="Dandona N."/>
            <person name="Viswanathan L.D."/>
            <person name="Tay A."/>
            <person name="Venter J.C."/>
            <person name="Strausberg R.L."/>
            <person name="Brenner S."/>
        </authorList>
    </citation>
    <scope>NUCLEOTIDE SEQUENCE [LARGE SCALE GENOMIC DNA]</scope>
</reference>
<dbReference type="GeneTree" id="ENSGT00940000153143"/>
<dbReference type="SMART" id="SM00409">
    <property type="entry name" value="IG"/>
    <property type="match status" value="1"/>
</dbReference>
<dbReference type="InterPro" id="IPR003599">
    <property type="entry name" value="Ig_sub"/>
</dbReference>
<organism evidence="8 9">
    <name type="scientific">Callorhinchus milii</name>
    <name type="common">Ghost shark</name>
    <dbReference type="NCBI Taxonomy" id="7868"/>
    <lineage>
        <taxon>Eukaryota</taxon>
        <taxon>Metazoa</taxon>
        <taxon>Chordata</taxon>
        <taxon>Craniata</taxon>
        <taxon>Vertebrata</taxon>
        <taxon>Chondrichthyes</taxon>
        <taxon>Holocephali</taxon>
        <taxon>Chimaeriformes</taxon>
        <taxon>Callorhinchidae</taxon>
        <taxon>Callorhinchus</taxon>
    </lineage>
</organism>
<evidence type="ECO:0000256" key="2">
    <source>
        <dbReference type="ARBA" id="ARBA00022692"/>
    </source>
</evidence>
<dbReference type="InterPro" id="IPR051117">
    <property type="entry name" value="TRG_var/const_region"/>
</dbReference>
<dbReference type="InterPro" id="IPR013783">
    <property type="entry name" value="Ig-like_fold"/>
</dbReference>
<dbReference type="Pfam" id="PF07686">
    <property type="entry name" value="V-set"/>
    <property type="match status" value="1"/>
</dbReference>
<evidence type="ECO:0000256" key="6">
    <source>
        <dbReference type="ARBA" id="ARBA00023319"/>
    </source>
</evidence>
<dbReference type="AlphaFoldDB" id="A0A4W3JU26"/>
<dbReference type="Ensembl" id="ENSCMIT00000035987.1">
    <property type="protein sequence ID" value="ENSCMIP00000035460.1"/>
    <property type="gene ID" value="ENSCMIG00000015003.1"/>
</dbReference>
<evidence type="ECO:0000256" key="5">
    <source>
        <dbReference type="ARBA" id="ARBA00023170"/>
    </source>
</evidence>
<dbReference type="GO" id="GO:0016020">
    <property type="term" value="C:membrane"/>
    <property type="evidence" value="ECO:0007669"/>
    <property type="project" value="UniProtKB-SubCell"/>
</dbReference>
<dbReference type="CDD" id="cd00099">
    <property type="entry name" value="IgV"/>
    <property type="match status" value="1"/>
</dbReference>
<reference evidence="8" key="5">
    <citation type="submission" date="2025-09" db="UniProtKB">
        <authorList>
            <consortium name="Ensembl"/>
        </authorList>
    </citation>
    <scope>IDENTIFICATION</scope>
</reference>
<evidence type="ECO:0000313" key="8">
    <source>
        <dbReference type="Ensembl" id="ENSCMIP00000035460.1"/>
    </source>
</evidence>
<feature type="domain" description="Ig-like" evidence="7">
    <location>
        <begin position="1"/>
        <end position="111"/>
    </location>
</feature>
<dbReference type="PANTHER" id="PTHR19256">
    <property type="entry name" value="T-CELL RECEPTOR GAMMA CHAIN"/>
    <property type="match status" value="1"/>
</dbReference>
<keyword evidence="4" id="KW-0472">Membrane</keyword>
<protein>
    <recommendedName>
        <fullName evidence="7">Ig-like domain-containing protein</fullName>
    </recommendedName>
</protein>
<dbReference type="PROSITE" id="PS50835">
    <property type="entry name" value="IG_LIKE"/>
    <property type="match status" value="1"/>
</dbReference>
<keyword evidence="5" id="KW-0675">Receptor</keyword>
<keyword evidence="3" id="KW-1133">Transmembrane helix</keyword>
<evidence type="ECO:0000259" key="7">
    <source>
        <dbReference type="PROSITE" id="PS50835"/>
    </source>
</evidence>
<evidence type="ECO:0000256" key="1">
    <source>
        <dbReference type="ARBA" id="ARBA00004370"/>
    </source>
</evidence>
<dbReference type="SUPFAM" id="SSF48726">
    <property type="entry name" value="Immunoglobulin"/>
    <property type="match status" value="1"/>
</dbReference>
<name>A0A4W3JU26_CALMI</name>
<dbReference type="PANTHER" id="PTHR19256:SF65">
    <property type="entry name" value="T CELL RECEPTOR GAMMA CONSTANT 1-RELATED"/>
    <property type="match status" value="1"/>
</dbReference>
<keyword evidence="9" id="KW-1185">Reference proteome</keyword>